<evidence type="ECO:0000313" key="1">
    <source>
        <dbReference type="EMBL" id="GAI81041.1"/>
    </source>
</evidence>
<name>X1SPI8_9ZZZZ</name>
<proteinExistence type="predicted"/>
<dbReference type="AlphaFoldDB" id="X1SPI8"/>
<comment type="caution">
    <text evidence="1">The sequence shown here is derived from an EMBL/GenBank/DDBJ whole genome shotgun (WGS) entry which is preliminary data.</text>
</comment>
<accession>X1SPI8</accession>
<sequence>MHCPRCGIELTIYEEKMGIKWLYRFYPCPKCAVVWDWKSKIRGGENYWQLSECKAWDAVGIPIIKDYYDKHSQENSGDGL</sequence>
<protein>
    <submittedName>
        <fullName evidence="1">Uncharacterized protein</fullName>
    </submittedName>
</protein>
<organism evidence="1">
    <name type="scientific">marine sediment metagenome</name>
    <dbReference type="NCBI Taxonomy" id="412755"/>
    <lineage>
        <taxon>unclassified sequences</taxon>
        <taxon>metagenomes</taxon>
        <taxon>ecological metagenomes</taxon>
    </lineage>
</organism>
<dbReference type="EMBL" id="BARW01005587">
    <property type="protein sequence ID" value="GAI81041.1"/>
    <property type="molecule type" value="Genomic_DNA"/>
</dbReference>
<gene>
    <name evidence="1" type="ORF">S12H4_12049</name>
</gene>
<reference evidence="1" key="1">
    <citation type="journal article" date="2014" name="Front. Microbiol.">
        <title>High frequency of phylogenetically diverse reductive dehalogenase-homologous genes in deep subseafloor sedimentary metagenomes.</title>
        <authorList>
            <person name="Kawai M."/>
            <person name="Futagami T."/>
            <person name="Toyoda A."/>
            <person name="Takaki Y."/>
            <person name="Nishi S."/>
            <person name="Hori S."/>
            <person name="Arai W."/>
            <person name="Tsubouchi T."/>
            <person name="Morono Y."/>
            <person name="Uchiyama I."/>
            <person name="Ito T."/>
            <person name="Fujiyama A."/>
            <person name="Inagaki F."/>
            <person name="Takami H."/>
        </authorList>
    </citation>
    <scope>NUCLEOTIDE SEQUENCE</scope>
    <source>
        <strain evidence="1">Expedition CK06-06</strain>
    </source>
</reference>